<evidence type="ECO:0000313" key="5">
    <source>
        <dbReference type="Proteomes" id="UP001556367"/>
    </source>
</evidence>
<evidence type="ECO:0000256" key="3">
    <source>
        <dbReference type="ARBA" id="ARBA00023004"/>
    </source>
</evidence>
<dbReference type="Proteomes" id="UP001556367">
    <property type="component" value="Unassembled WGS sequence"/>
</dbReference>
<evidence type="ECO:0008006" key="6">
    <source>
        <dbReference type="Google" id="ProtNLM"/>
    </source>
</evidence>
<reference evidence="5" key="1">
    <citation type="submission" date="2024-06" db="EMBL/GenBank/DDBJ databases">
        <title>Multi-omics analyses provide insights into the biosynthesis of the anticancer antibiotic pleurotin in Hohenbuehelia grisea.</title>
        <authorList>
            <person name="Weaver J.A."/>
            <person name="Alberti F."/>
        </authorList>
    </citation>
    <scope>NUCLEOTIDE SEQUENCE [LARGE SCALE GENOMIC DNA]</scope>
    <source>
        <strain evidence="5">T-177</strain>
    </source>
</reference>
<dbReference type="InterPro" id="IPR037217">
    <property type="entry name" value="Trp/Indoleamine_2_3_dOase-like"/>
</dbReference>
<sequence length="467" mass="51284">MDPASHFLTLSRPDVISGPPVGIPDTTTLAAHDFDVDTRTGFMPPQEPLGRLPVEWELWETCLDQAIAQKLQLGDKIGGVESEDALRSDAWRASVRSMPILPADGLNKSEIILRRAHLVLAWIMHFYVHSLPPDHEIRIPPPITLPLLRVCAQLQLPPVLTYSDTVLYNWTSNGNQSALGLPSLDSLRSQTLFTGTLSEQEFYLSSARIELRGVEALDLMQATMDEAFVGDAIAMRRITTYLERLAVVIDDLKGLLLAIKETCDPDVFFRDVRPWLRGANSATTARKWTFEGMDEDPNLRYPAELSGPSAGQSSLIHALDVFLGVDQYSHSSSHTGSSSASQSPAPATQPSFLSRMQLYMPRHHRTFLNHLMSNPRPLRDTVLTADDSSLVTSYNAAVAALKEFRNAHMIIVTLYIIAPSARFGASSESGDRQYSGPAPLKGTGGTDLVRFLKGVRDSTAGALIGQQ</sequence>
<dbReference type="EMBL" id="JASNQZ010000007">
    <property type="protein sequence ID" value="KAL0955030.1"/>
    <property type="molecule type" value="Genomic_DNA"/>
</dbReference>
<dbReference type="Gene3D" id="1.20.58.480">
    <property type="match status" value="1"/>
</dbReference>
<accession>A0ABR3JIR0</accession>
<dbReference type="SUPFAM" id="SSF140959">
    <property type="entry name" value="Indolic compounds 2,3-dioxygenase-like"/>
    <property type="match status" value="1"/>
</dbReference>
<evidence type="ECO:0000256" key="2">
    <source>
        <dbReference type="ARBA" id="ARBA00022723"/>
    </source>
</evidence>
<gene>
    <name evidence="4" type="ORF">HGRIS_003950</name>
</gene>
<organism evidence="4 5">
    <name type="scientific">Hohenbuehelia grisea</name>
    <dbReference type="NCBI Taxonomy" id="104357"/>
    <lineage>
        <taxon>Eukaryota</taxon>
        <taxon>Fungi</taxon>
        <taxon>Dikarya</taxon>
        <taxon>Basidiomycota</taxon>
        <taxon>Agaricomycotina</taxon>
        <taxon>Agaricomycetes</taxon>
        <taxon>Agaricomycetidae</taxon>
        <taxon>Agaricales</taxon>
        <taxon>Pleurotineae</taxon>
        <taxon>Pleurotaceae</taxon>
        <taxon>Hohenbuehelia</taxon>
    </lineage>
</organism>
<dbReference type="PANTHER" id="PTHR28657">
    <property type="entry name" value="INDOLEAMINE 2,3-DIOXYGENASE"/>
    <property type="match status" value="1"/>
</dbReference>
<protein>
    <recommendedName>
        <fullName evidence="6">Indoleamine 2,3-dioxygenase</fullName>
    </recommendedName>
</protein>
<comment type="similarity">
    <text evidence="1">Belongs to the indoleamine 2,3-dioxygenase family.</text>
</comment>
<dbReference type="Pfam" id="PF01231">
    <property type="entry name" value="IDO"/>
    <property type="match status" value="1"/>
</dbReference>
<keyword evidence="5" id="KW-1185">Reference proteome</keyword>
<comment type="caution">
    <text evidence="4">The sequence shown here is derived from an EMBL/GenBank/DDBJ whole genome shotgun (WGS) entry which is preliminary data.</text>
</comment>
<dbReference type="PANTHER" id="PTHR28657:SF5">
    <property type="entry name" value="INDOLEAMINE 2,3-DIOXYGENASE"/>
    <property type="match status" value="1"/>
</dbReference>
<evidence type="ECO:0000313" key="4">
    <source>
        <dbReference type="EMBL" id="KAL0955030.1"/>
    </source>
</evidence>
<proteinExistence type="inferred from homology"/>
<dbReference type="InterPro" id="IPR000898">
    <property type="entry name" value="Indolamine_dOase"/>
</dbReference>
<keyword evidence="2" id="KW-0479">Metal-binding</keyword>
<name>A0ABR3JIR0_9AGAR</name>
<evidence type="ECO:0000256" key="1">
    <source>
        <dbReference type="ARBA" id="ARBA00007119"/>
    </source>
</evidence>
<keyword evidence="3" id="KW-0408">Iron</keyword>